<reference evidence="3 4" key="1">
    <citation type="submission" date="2019-05" db="EMBL/GenBank/DDBJ databases">
        <title>The compact genome of Giardia muris reveals important steps in the evolution of intestinal protozoan parasites.</title>
        <authorList>
            <person name="Xu F."/>
            <person name="Jimenez-Gonzalez A."/>
            <person name="Einarsson E."/>
            <person name="Astvaldsson A."/>
            <person name="Peirasmaki D."/>
            <person name="Eckmann L."/>
            <person name="Andersson J.O."/>
            <person name="Svard S.G."/>
            <person name="Jerlstrom-Hultqvist J."/>
        </authorList>
    </citation>
    <scope>NUCLEOTIDE SEQUENCE [LARGE SCALE GENOMIC DNA]</scope>
    <source>
        <strain evidence="3 4">Roberts-Thomson</strain>
    </source>
</reference>
<dbReference type="InterPro" id="IPR002110">
    <property type="entry name" value="Ankyrin_rpt"/>
</dbReference>
<dbReference type="InterPro" id="IPR036770">
    <property type="entry name" value="Ankyrin_rpt-contain_sf"/>
</dbReference>
<dbReference type="Proteomes" id="UP000315496">
    <property type="component" value="Chromosome 2"/>
</dbReference>
<protein>
    <submittedName>
        <fullName evidence="3">Ankyrin repeat protein 2</fullName>
    </submittedName>
</protein>
<keyword evidence="4" id="KW-1185">Reference proteome</keyword>
<dbReference type="OrthoDB" id="366390at2759"/>
<dbReference type="AlphaFoldDB" id="A0A4Z1SV85"/>
<dbReference type="PANTHER" id="PTHR24120:SF4">
    <property type="entry name" value="GH07239P"/>
    <property type="match status" value="1"/>
</dbReference>
<dbReference type="InterPro" id="IPR001841">
    <property type="entry name" value="Znf_RING"/>
</dbReference>
<comment type="caution">
    <text evidence="3">The sequence shown here is derived from an EMBL/GenBank/DDBJ whole genome shotgun (WGS) entry which is preliminary data.</text>
</comment>
<dbReference type="GO" id="GO:0008270">
    <property type="term" value="F:zinc ion binding"/>
    <property type="evidence" value="ECO:0007669"/>
    <property type="project" value="UniProtKB-KW"/>
</dbReference>
<dbReference type="Gene3D" id="3.30.40.10">
    <property type="entry name" value="Zinc/RING finger domain, C3HC4 (zinc finger)"/>
    <property type="match status" value="1"/>
</dbReference>
<proteinExistence type="predicted"/>
<dbReference type="InterPro" id="IPR013083">
    <property type="entry name" value="Znf_RING/FYVE/PHD"/>
</dbReference>
<name>A0A4Z1SV85_GIAMU</name>
<dbReference type="VEuPathDB" id="GiardiaDB:GMRT_15573"/>
<accession>A0A4Z1SV85</accession>
<dbReference type="SUPFAM" id="SSF57850">
    <property type="entry name" value="RING/U-box"/>
    <property type="match status" value="1"/>
</dbReference>
<dbReference type="EMBL" id="VDLU01000002">
    <property type="protein sequence ID" value="TNJ28835.1"/>
    <property type="molecule type" value="Genomic_DNA"/>
</dbReference>
<evidence type="ECO:0000313" key="3">
    <source>
        <dbReference type="EMBL" id="TNJ28835.1"/>
    </source>
</evidence>
<keyword evidence="1" id="KW-0863">Zinc-finger</keyword>
<keyword evidence="1" id="KW-0862">Zinc</keyword>
<dbReference type="PROSITE" id="PS50089">
    <property type="entry name" value="ZF_RING_2"/>
    <property type="match status" value="1"/>
</dbReference>
<dbReference type="Gene3D" id="1.25.40.20">
    <property type="entry name" value="Ankyrin repeat-containing domain"/>
    <property type="match status" value="2"/>
</dbReference>
<dbReference type="SMART" id="SM00248">
    <property type="entry name" value="ANK"/>
    <property type="match status" value="7"/>
</dbReference>
<organism evidence="3 4">
    <name type="scientific">Giardia muris</name>
    <dbReference type="NCBI Taxonomy" id="5742"/>
    <lineage>
        <taxon>Eukaryota</taxon>
        <taxon>Metamonada</taxon>
        <taxon>Diplomonadida</taxon>
        <taxon>Hexamitidae</taxon>
        <taxon>Giardiinae</taxon>
        <taxon>Giardia</taxon>
    </lineage>
</organism>
<dbReference type="Pfam" id="PF12796">
    <property type="entry name" value="Ank_2"/>
    <property type="match status" value="2"/>
</dbReference>
<dbReference type="PANTHER" id="PTHR24120">
    <property type="entry name" value="GH07239P"/>
    <property type="match status" value="1"/>
</dbReference>
<evidence type="ECO:0000313" key="4">
    <source>
        <dbReference type="Proteomes" id="UP000315496"/>
    </source>
</evidence>
<evidence type="ECO:0000259" key="2">
    <source>
        <dbReference type="PROSITE" id="PS50089"/>
    </source>
</evidence>
<evidence type="ECO:0000256" key="1">
    <source>
        <dbReference type="PROSITE-ProRule" id="PRU00175"/>
    </source>
</evidence>
<feature type="domain" description="RING-type" evidence="2">
    <location>
        <begin position="381"/>
        <end position="417"/>
    </location>
</feature>
<gene>
    <name evidence="3" type="ORF">GMRT_15573</name>
</gene>
<dbReference type="SUPFAM" id="SSF48403">
    <property type="entry name" value="Ankyrin repeat"/>
    <property type="match status" value="1"/>
</dbReference>
<sequence>MTTGLITCVRRGDWKGTREHLEEVGIRDDMGLTALMCASDLGDATMVKLLLPFEGGLQGSEDWPDDTLFCDDNSLVGITALMLAARKGHYECVSLLVEREKGLATYGGITALMYAAATGHADLVPLLQEELGMEDECGNTALMNAALNGQRVCVSLLLSELGHKNKIGWTALMYATQVMSLGCVELLMGESGQETHEVIHGYPAGTTALIIAAYNGYAAGVELLVPYERGRLNSKGESALLIAMRKGYQECASLLLEEACMYDSSGRLQWDVIREQACSGSDQHLLSKCYRALSVSVEVVFFQKMLQDLTRSALQIGLSRVFSHVNKLLEARTMEQELKGKQLCEMLFITLLCETQDSFLLDLDAYLYELEGEDVLSTDLCCICLTQQPDLVLLPCHHLVLCSTCGTSSLRFCPYCRSPVASSYELEVYGCDVG</sequence>
<dbReference type="Pfam" id="PF13920">
    <property type="entry name" value="zf-C3HC4_3"/>
    <property type="match status" value="1"/>
</dbReference>
<keyword evidence="1" id="KW-0479">Metal-binding</keyword>